<dbReference type="InterPro" id="IPR010379">
    <property type="entry name" value="EzrA"/>
</dbReference>
<evidence type="ECO:0000256" key="8">
    <source>
        <dbReference type="HAMAP-Rule" id="MF_00728"/>
    </source>
</evidence>
<protein>
    <recommendedName>
        <fullName evidence="8">Septation ring formation regulator EzrA</fullName>
    </recommendedName>
</protein>
<dbReference type="RefSeq" id="WP_053430507.1">
    <property type="nucleotide sequence ID" value="NZ_CP040441.1"/>
</dbReference>
<keyword evidence="8" id="KW-1003">Cell membrane</keyword>
<keyword evidence="5 8" id="KW-0472">Membrane</keyword>
<dbReference type="GO" id="GO:0016301">
    <property type="term" value="F:kinase activity"/>
    <property type="evidence" value="ECO:0007669"/>
    <property type="project" value="UniProtKB-KW"/>
</dbReference>
<dbReference type="EMBL" id="LILD01000001">
    <property type="protein sequence ID" value="KOO38071.1"/>
    <property type="molecule type" value="Genomic_DNA"/>
</dbReference>
<organism evidence="9">
    <name type="scientific">Halalkalibacterium halodurans</name>
    <name type="common">Bacillus halodurans</name>
    <dbReference type="NCBI Taxonomy" id="86665"/>
    <lineage>
        <taxon>Bacteria</taxon>
        <taxon>Bacillati</taxon>
        <taxon>Bacillota</taxon>
        <taxon>Bacilli</taxon>
        <taxon>Bacillales</taxon>
        <taxon>Bacillaceae</taxon>
        <taxon>Halalkalibacterium (ex Joshi et al. 2022)</taxon>
    </lineage>
</organism>
<dbReference type="GeneID" id="87598724"/>
<keyword evidence="6 8" id="KW-0717">Septation</keyword>
<keyword evidence="9" id="KW-0808">Transferase</keyword>
<keyword evidence="9" id="KW-0418">Kinase</keyword>
<keyword evidence="7 8" id="KW-0131">Cell cycle</keyword>
<dbReference type="GO" id="GO:0000921">
    <property type="term" value="P:septin ring assembly"/>
    <property type="evidence" value="ECO:0007669"/>
    <property type="project" value="InterPro"/>
</dbReference>
<evidence type="ECO:0000256" key="5">
    <source>
        <dbReference type="ARBA" id="ARBA00023136"/>
    </source>
</evidence>
<evidence type="ECO:0000256" key="2">
    <source>
        <dbReference type="ARBA" id="ARBA00022692"/>
    </source>
</evidence>
<evidence type="ECO:0000256" key="7">
    <source>
        <dbReference type="ARBA" id="ARBA00023306"/>
    </source>
</evidence>
<gene>
    <name evidence="8" type="primary">ezrA</name>
    <name evidence="9" type="ORF">AMD02_03770</name>
</gene>
<keyword evidence="3 8" id="KW-1133">Transmembrane helix</keyword>
<dbReference type="GO" id="GO:0000917">
    <property type="term" value="P:division septum assembly"/>
    <property type="evidence" value="ECO:0007669"/>
    <property type="project" value="UniProtKB-KW"/>
</dbReference>
<comment type="caution">
    <text evidence="9">The sequence shown here is derived from an EMBL/GenBank/DDBJ whole genome shotgun (WGS) entry which is preliminary data.</text>
</comment>
<evidence type="ECO:0000313" key="9">
    <source>
        <dbReference type="EMBL" id="KOO38071.1"/>
    </source>
</evidence>
<dbReference type="AlphaFoldDB" id="A0A0M0KGY8"/>
<keyword evidence="2 8" id="KW-0812">Transmembrane</keyword>
<comment type="subcellular location">
    <subcellularLocation>
        <location evidence="8">Cell membrane</location>
        <topology evidence="8">Single-pass membrane protein</topology>
    </subcellularLocation>
    <text evidence="8">Colocalized with FtsZ to the nascent septal site.</text>
</comment>
<sequence>MWIVVFSLLVLTVTFFVYGALRRKAFYKRVDKLEDWKNDILQRPIPDEIGKVKGLTMSGETEEKFEVWRSDWDDIVGVILPNVEEQLFDVEDFANKYRFQKAKALLDTIEQRLHSIEEQLKIMVDDIQVLVQSEEQNRTEIGSVRELQQKLIKEAITRRGSLSSSAKVFDEKLEKANELLQAFDERTEKGNYIQASEVLEEAKELLGQIEHLLKIVPGLFVELQTNIPAELTNLKNGLRDMEEAGFFLETFAIDSQMERLEEKRVELLEQLTVLECNGMEEEINFIEESMEQMFELLEKEVEAKNEITILLPNLREDLTKTEEKLTHLKEETESVQLSYRLAEEELVFQQKLGKELKELRQQLQVIDEVTEEQKQTFSSVRSMLEEWREGLTACQNKIKQAQESLNSLRKDELKAKEELKQLKEKLLEDKRLVQKSNIPGLPETLLHRLEDGEQKLAQAIAKLSDVPLEMGRVTALVDEAQALIHENSSILHETIEKARLAEHVIQYGNRYRSRSAEVKKRLSNAEELFRAFEYDEAIEMAVQAIEPFEKDVLEKVQHLAG</sequence>
<dbReference type="NCBIfam" id="NF003413">
    <property type="entry name" value="PRK04778.1-7"/>
    <property type="match status" value="1"/>
</dbReference>
<accession>A0A0M0KGY8</accession>
<evidence type="ECO:0000256" key="6">
    <source>
        <dbReference type="ARBA" id="ARBA00023210"/>
    </source>
</evidence>
<feature type="coiled-coil region" evidence="8">
    <location>
        <begin position="99"/>
        <end position="126"/>
    </location>
</feature>
<dbReference type="GO" id="GO:0005940">
    <property type="term" value="C:septin ring"/>
    <property type="evidence" value="ECO:0007669"/>
    <property type="project" value="InterPro"/>
</dbReference>
<feature type="topological domain" description="Cytoplasmic" evidence="8">
    <location>
        <begin position="23"/>
        <end position="561"/>
    </location>
</feature>
<keyword evidence="4 8" id="KW-0175">Coiled coil</keyword>
<dbReference type="Pfam" id="PF06160">
    <property type="entry name" value="EzrA"/>
    <property type="match status" value="1"/>
</dbReference>
<evidence type="ECO:0000256" key="4">
    <source>
        <dbReference type="ARBA" id="ARBA00023054"/>
    </source>
</evidence>
<dbReference type="HAMAP" id="MF_00728">
    <property type="entry name" value="EzrA"/>
    <property type="match status" value="1"/>
</dbReference>
<dbReference type="GO" id="GO:0005886">
    <property type="term" value="C:plasma membrane"/>
    <property type="evidence" value="ECO:0007669"/>
    <property type="project" value="UniProtKB-SubCell"/>
</dbReference>
<evidence type="ECO:0000256" key="3">
    <source>
        <dbReference type="ARBA" id="ARBA00022989"/>
    </source>
</evidence>
<dbReference type="PATRIC" id="fig|136160.3.peg.1010"/>
<feature type="topological domain" description="Extracellular" evidence="8">
    <location>
        <begin position="1"/>
        <end position="3"/>
    </location>
</feature>
<keyword evidence="1 8" id="KW-0132">Cell division</keyword>
<name>A0A0M0KGY8_ALKHA</name>
<comment type="function">
    <text evidence="8">Negative regulator of FtsZ ring formation; modulates the frequency and position of FtsZ ring formation. Inhibits FtsZ ring formation at polar sites. Interacts either with FtsZ or with one of its binding partners to promote depolymerization.</text>
</comment>
<proteinExistence type="inferred from homology"/>
<reference evidence="9" key="1">
    <citation type="submission" date="2015-08" db="EMBL/GenBank/DDBJ databases">
        <title>Complete DNA Sequence of Pseudomonas syringae pv. actinidiae, the Causal Agent of Kiwifruit Canker Disease.</title>
        <authorList>
            <person name="Rikkerink E.H.A."/>
            <person name="Fineran P.C."/>
        </authorList>
    </citation>
    <scope>NUCLEOTIDE SEQUENCE</scope>
    <source>
        <strain evidence="9">DSM 13666</strain>
    </source>
</reference>
<evidence type="ECO:0000256" key="1">
    <source>
        <dbReference type="ARBA" id="ARBA00022618"/>
    </source>
</evidence>
<comment type="similarity">
    <text evidence="8">Belongs to the EzrA family.</text>
</comment>
<feature type="coiled-coil region" evidence="8">
    <location>
        <begin position="257"/>
        <end position="436"/>
    </location>
</feature>